<evidence type="ECO:0000259" key="1">
    <source>
        <dbReference type="Pfam" id="PF14917"/>
    </source>
</evidence>
<dbReference type="InterPro" id="IPR029422">
    <property type="entry name" value="CCDC74_C"/>
</dbReference>
<dbReference type="AlphaFoldDB" id="A0A9D3RRJ1"/>
<keyword evidence="3" id="KW-1185">Reference proteome</keyword>
<organism evidence="2 3">
    <name type="scientific">Anguilla anguilla</name>
    <name type="common">European freshwater eel</name>
    <name type="synonym">Muraena anguilla</name>
    <dbReference type="NCBI Taxonomy" id="7936"/>
    <lineage>
        <taxon>Eukaryota</taxon>
        <taxon>Metazoa</taxon>
        <taxon>Chordata</taxon>
        <taxon>Craniata</taxon>
        <taxon>Vertebrata</taxon>
        <taxon>Euteleostomi</taxon>
        <taxon>Actinopterygii</taxon>
        <taxon>Neopterygii</taxon>
        <taxon>Teleostei</taxon>
        <taxon>Anguilliformes</taxon>
        <taxon>Anguillidae</taxon>
        <taxon>Anguilla</taxon>
    </lineage>
</organism>
<sequence length="216" mass="24552">MTISFLELEGFFKIMTGNDNHDSSVYHNPWKTNQHRGCRKGKEPQSHTEARHWSGMCLENNRRLLHLPSPSSHRAALSTLQECQDLLGQLHKTNGLQSQEAVPRDIVLNRKKISPKAYILAKAHSHNITSSCSDEEEPMLPEIPLKSQPKKLYRPLVREVERVILPALKQTLATTVTDQQRKMRAMQKSCLRARARLEMGHDNSTAACDTLDPENS</sequence>
<feature type="domain" description="Coiled coil protein 74 C-terminal" evidence="1">
    <location>
        <begin position="73"/>
        <end position="189"/>
    </location>
</feature>
<accession>A0A9D3RRJ1</accession>
<gene>
    <name evidence="2" type="ORF">ANANG_G00190920</name>
</gene>
<dbReference type="Proteomes" id="UP001044222">
    <property type="component" value="Chromosome 10"/>
</dbReference>
<dbReference type="Pfam" id="PF14917">
    <property type="entry name" value="CCDC74_C"/>
    <property type="match status" value="1"/>
</dbReference>
<name>A0A9D3RRJ1_ANGAN</name>
<dbReference type="EMBL" id="JAFIRN010000010">
    <property type="protein sequence ID" value="KAG5840644.1"/>
    <property type="molecule type" value="Genomic_DNA"/>
</dbReference>
<evidence type="ECO:0000313" key="2">
    <source>
        <dbReference type="EMBL" id="KAG5840644.1"/>
    </source>
</evidence>
<evidence type="ECO:0000313" key="3">
    <source>
        <dbReference type="Proteomes" id="UP001044222"/>
    </source>
</evidence>
<comment type="caution">
    <text evidence="2">The sequence shown here is derived from an EMBL/GenBank/DDBJ whole genome shotgun (WGS) entry which is preliminary data.</text>
</comment>
<reference evidence="2" key="1">
    <citation type="submission" date="2021-01" db="EMBL/GenBank/DDBJ databases">
        <title>A chromosome-scale assembly of European eel, Anguilla anguilla.</title>
        <authorList>
            <person name="Henkel C."/>
            <person name="Jong-Raadsen S.A."/>
            <person name="Dufour S."/>
            <person name="Weltzien F.-A."/>
            <person name="Palstra A.P."/>
            <person name="Pelster B."/>
            <person name="Spaink H.P."/>
            <person name="Van Den Thillart G.E."/>
            <person name="Jansen H."/>
            <person name="Zahm M."/>
            <person name="Klopp C."/>
            <person name="Cedric C."/>
            <person name="Louis A."/>
            <person name="Berthelot C."/>
            <person name="Parey E."/>
            <person name="Roest Crollius H."/>
            <person name="Montfort J."/>
            <person name="Robinson-Rechavi M."/>
            <person name="Bucao C."/>
            <person name="Bouchez O."/>
            <person name="Gislard M."/>
            <person name="Lluch J."/>
            <person name="Milhes M."/>
            <person name="Lampietro C."/>
            <person name="Lopez Roques C."/>
            <person name="Donnadieu C."/>
            <person name="Braasch I."/>
            <person name="Desvignes T."/>
            <person name="Postlethwait J."/>
            <person name="Bobe J."/>
            <person name="Guiguen Y."/>
            <person name="Dirks R."/>
        </authorList>
    </citation>
    <scope>NUCLEOTIDE SEQUENCE</scope>
    <source>
        <strain evidence="2">Tag_6206</strain>
        <tissue evidence="2">Liver</tissue>
    </source>
</reference>
<protein>
    <recommendedName>
        <fullName evidence="1">Coiled coil protein 74 C-terminal domain-containing protein</fullName>
    </recommendedName>
</protein>
<proteinExistence type="predicted"/>